<dbReference type="InterPro" id="IPR001816">
    <property type="entry name" value="Transl_elong_EFTs/EF1B"/>
</dbReference>
<evidence type="ECO:0000256" key="4">
    <source>
        <dbReference type="ARBA" id="ARBA00022917"/>
    </source>
</evidence>
<dbReference type="InterPro" id="IPR009060">
    <property type="entry name" value="UBA-like_sf"/>
</dbReference>
<feature type="domain" description="Translation elongation factor EFTs/EF1B dimerisation" evidence="8">
    <location>
        <begin position="71"/>
        <end position="286"/>
    </location>
</feature>
<dbReference type="RefSeq" id="WP_066724921.1">
    <property type="nucleotide sequence ID" value="NZ_JBHSLU010000008.1"/>
</dbReference>
<dbReference type="Gene3D" id="1.10.286.20">
    <property type="match status" value="1"/>
</dbReference>
<comment type="caution">
    <text evidence="9">The sequence shown here is derived from an EMBL/GenBank/DDBJ whole genome shotgun (WGS) entry which is preliminary data.</text>
</comment>
<dbReference type="InterPro" id="IPR018101">
    <property type="entry name" value="Transl_elong_Ts_CS"/>
</dbReference>
<evidence type="ECO:0000313" key="10">
    <source>
        <dbReference type="Proteomes" id="UP001596060"/>
    </source>
</evidence>
<dbReference type="HAMAP" id="MF_00050">
    <property type="entry name" value="EF_Ts"/>
    <property type="match status" value="1"/>
</dbReference>
<dbReference type="Gene3D" id="3.30.479.20">
    <property type="entry name" value="Elongation factor Ts, dimerisation domain"/>
    <property type="match status" value="2"/>
</dbReference>
<evidence type="ECO:0000256" key="5">
    <source>
        <dbReference type="HAMAP-Rule" id="MF_00050"/>
    </source>
</evidence>
<dbReference type="InterPro" id="IPR036402">
    <property type="entry name" value="EF-Ts_dimer_sf"/>
</dbReference>
<dbReference type="Pfam" id="PF00889">
    <property type="entry name" value="EF_TS"/>
    <property type="match status" value="1"/>
</dbReference>
<dbReference type="Proteomes" id="UP001596060">
    <property type="component" value="Unassembled WGS sequence"/>
</dbReference>
<keyword evidence="5" id="KW-0963">Cytoplasm</keyword>
<keyword evidence="3 5" id="KW-0251">Elongation factor</keyword>
<protein>
    <recommendedName>
        <fullName evidence="2 5">Elongation factor Ts</fullName>
        <shortName evidence="5">EF-Ts</shortName>
    </recommendedName>
</protein>
<organism evidence="9 10">
    <name type="scientific">Bosea massiliensis</name>
    <dbReference type="NCBI Taxonomy" id="151419"/>
    <lineage>
        <taxon>Bacteria</taxon>
        <taxon>Pseudomonadati</taxon>
        <taxon>Pseudomonadota</taxon>
        <taxon>Alphaproteobacteria</taxon>
        <taxon>Hyphomicrobiales</taxon>
        <taxon>Boseaceae</taxon>
        <taxon>Bosea</taxon>
    </lineage>
</organism>
<sequence length="307" mass="31450">MAAITAALVKELRDKTGAGMMDCKAALSANDGNLEAAIDWLRAKGLSKAAKKAGRVAAEGLVAVAVQGTKGVVVEVNSETDFVARNTDFQALASTIAKVALEKGGDVETLKAAAYPTGGTVEEAIANAIATIGENMTLRRAAPLQVSAGVIGSYVHGAIADGLGKIGVIVALESTGKAEELAALGRQLAMHVAATNPVALDLASVDPEVLAREKAILAEKNAGKPAHVLEKITESGLKSYAKEYCLLEQTYIHDGSKSVAQVLKEIEGKVGAPVKLTGFARYALGEGIEKEEQDFAAEVAAAGGTTG</sequence>
<evidence type="ECO:0000256" key="7">
    <source>
        <dbReference type="RuleBase" id="RU000643"/>
    </source>
</evidence>
<accession>A0ABW0NWB4</accession>
<evidence type="ECO:0000313" key="9">
    <source>
        <dbReference type="EMBL" id="MFC5504766.1"/>
    </source>
</evidence>
<proteinExistence type="inferred from homology"/>
<gene>
    <name evidence="5 9" type="primary">tsf</name>
    <name evidence="9" type="ORF">ACFPN9_05790</name>
</gene>
<dbReference type="EMBL" id="JBHSLU010000008">
    <property type="protein sequence ID" value="MFC5504766.1"/>
    <property type="molecule type" value="Genomic_DNA"/>
</dbReference>
<dbReference type="PANTHER" id="PTHR11741">
    <property type="entry name" value="ELONGATION FACTOR TS"/>
    <property type="match status" value="1"/>
</dbReference>
<feature type="region of interest" description="Involved in Mg(2+) ion dislocation from EF-Tu" evidence="5">
    <location>
        <begin position="80"/>
        <end position="83"/>
    </location>
</feature>
<dbReference type="NCBIfam" id="TIGR00116">
    <property type="entry name" value="tsf"/>
    <property type="match status" value="1"/>
</dbReference>
<dbReference type="CDD" id="cd14275">
    <property type="entry name" value="UBA_EF-Ts"/>
    <property type="match status" value="1"/>
</dbReference>
<dbReference type="PANTHER" id="PTHR11741:SF0">
    <property type="entry name" value="ELONGATION FACTOR TS, MITOCHONDRIAL"/>
    <property type="match status" value="1"/>
</dbReference>
<dbReference type="SUPFAM" id="SSF54713">
    <property type="entry name" value="Elongation factor Ts (EF-Ts), dimerisation domain"/>
    <property type="match status" value="1"/>
</dbReference>
<dbReference type="Gene3D" id="1.10.8.10">
    <property type="entry name" value="DNA helicase RuvA subunit, C-terminal domain"/>
    <property type="match status" value="1"/>
</dbReference>
<evidence type="ECO:0000256" key="1">
    <source>
        <dbReference type="ARBA" id="ARBA00005532"/>
    </source>
</evidence>
<reference evidence="10" key="1">
    <citation type="journal article" date="2019" name="Int. J. Syst. Evol. Microbiol.">
        <title>The Global Catalogue of Microorganisms (GCM) 10K type strain sequencing project: providing services to taxonomists for standard genome sequencing and annotation.</title>
        <authorList>
            <consortium name="The Broad Institute Genomics Platform"/>
            <consortium name="The Broad Institute Genome Sequencing Center for Infectious Disease"/>
            <person name="Wu L."/>
            <person name="Ma J."/>
        </authorList>
    </citation>
    <scope>NUCLEOTIDE SEQUENCE [LARGE SCALE GENOMIC DNA]</scope>
    <source>
        <strain evidence="10">CCUG 43117</strain>
    </source>
</reference>
<evidence type="ECO:0000256" key="3">
    <source>
        <dbReference type="ARBA" id="ARBA00022768"/>
    </source>
</evidence>
<name>A0ABW0NWB4_9HYPH</name>
<dbReference type="PROSITE" id="PS01127">
    <property type="entry name" value="EF_TS_2"/>
    <property type="match status" value="1"/>
</dbReference>
<comment type="function">
    <text evidence="5 6">Associates with the EF-Tu.GDP complex and induces the exchange of GDP to GTP. It remains bound to the aminoacyl-tRNA.EF-Tu.GTP complex up to the GTP hydrolysis stage on the ribosome.</text>
</comment>
<comment type="similarity">
    <text evidence="1 5 6">Belongs to the EF-Ts family.</text>
</comment>
<evidence type="ECO:0000256" key="2">
    <source>
        <dbReference type="ARBA" id="ARBA00016956"/>
    </source>
</evidence>
<evidence type="ECO:0000256" key="6">
    <source>
        <dbReference type="RuleBase" id="RU000642"/>
    </source>
</evidence>
<keyword evidence="10" id="KW-1185">Reference proteome</keyword>
<dbReference type="InterPro" id="IPR014039">
    <property type="entry name" value="Transl_elong_EFTs/EF1B_dimer"/>
</dbReference>
<evidence type="ECO:0000259" key="8">
    <source>
        <dbReference type="Pfam" id="PF00889"/>
    </source>
</evidence>
<keyword evidence="4 5" id="KW-0648">Protein biosynthesis</keyword>
<dbReference type="GO" id="GO:0003746">
    <property type="term" value="F:translation elongation factor activity"/>
    <property type="evidence" value="ECO:0007669"/>
    <property type="project" value="UniProtKB-KW"/>
</dbReference>
<dbReference type="SUPFAM" id="SSF46934">
    <property type="entry name" value="UBA-like"/>
    <property type="match status" value="1"/>
</dbReference>
<comment type="subcellular location">
    <subcellularLocation>
        <location evidence="5 7">Cytoplasm</location>
    </subcellularLocation>
</comment>